<proteinExistence type="predicted"/>
<dbReference type="Proteomes" id="UP000283644">
    <property type="component" value="Unassembled WGS sequence"/>
</dbReference>
<comment type="caution">
    <text evidence="1">The sequence shown here is derived from an EMBL/GenBank/DDBJ whole genome shotgun (WGS) entry which is preliminary data.</text>
</comment>
<accession>A0A417Y3R4</accession>
<gene>
    <name evidence="1" type="ORF">D0Z08_11195</name>
</gene>
<dbReference type="OrthoDB" id="3785877at2"/>
<dbReference type="AlphaFoldDB" id="A0A417Y3R4"/>
<dbReference type="EMBL" id="QXGH01000014">
    <property type="protein sequence ID" value="RHW27216.1"/>
    <property type="molecule type" value="Genomic_DNA"/>
</dbReference>
<keyword evidence="2" id="KW-1185">Reference proteome</keyword>
<name>A0A417Y3R4_9ACTN</name>
<reference evidence="1 2" key="1">
    <citation type="submission" date="2018-09" db="EMBL/GenBank/DDBJ databases">
        <title>Genome sequencing of Nocardioides immobilis CCTCC AB 2017083 for comparison to Nocardioides silvaticus.</title>
        <authorList>
            <person name="Li C."/>
            <person name="Wang G."/>
        </authorList>
    </citation>
    <scope>NUCLEOTIDE SEQUENCE [LARGE SCALE GENOMIC DNA]</scope>
    <source>
        <strain evidence="1 2">CCTCC AB 2017083</strain>
    </source>
</reference>
<protein>
    <submittedName>
        <fullName evidence="1">Twitching motility protein PilT</fullName>
    </submittedName>
</protein>
<evidence type="ECO:0000313" key="1">
    <source>
        <dbReference type="EMBL" id="RHW27216.1"/>
    </source>
</evidence>
<evidence type="ECO:0000313" key="2">
    <source>
        <dbReference type="Proteomes" id="UP000283644"/>
    </source>
</evidence>
<sequence length="128" mass="13365">MAEYGITYDAGALVAADRADRRMRAIHEDALRRGILPTVPAGVLAQAWRGGPQAGLSRVLKGCRVEPLTEEQARAVGRLAGTAGHDDTIDVAVVEGAVRRSDAVVTSDPDDLERVAAAVGGALRLVVV</sequence>
<dbReference type="RefSeq" id="WP_118925312.1">
    <property type="nucleotide sequence ID" value="NZ_QXGH01000014.1"/>
</dbReference>
<organism evidence="1 2">
    <name type="scientific">Nocardioides immobilis</name>
    <dbReference type="NCBI Taxonomy" id="2049295"/>
    <lineage>
        <taxon>Bacteria</taxon>
        <taxon>Bacillati</taxon>
        <taxon>Actinomycetota</taxon>
        <taxon>Actinomycetes</taxon>
        <taxon>Propionibacteriales</taxon>
        <taxon>Nocardioidaceae</taxon>
        <taxon>Nocardioides</taxon>
    </lineage>
</organism>